<feature type="non-terminal residue" evidence="2">
    <location>
        <position position="608"/>
    </location>
</feature>
<dbReference type="InterPro" id="IPR013783">
    <property type="entry name" value="Ig-like_fold"/>
</dbReference>
<gene>
    <name evidence="2" type="ORF">MUY34_02190</name>
</gene>
<dbReference type="Gene3D" id="2.60.40.10">
    <property type="entry name" value="Immunoglobulins"/>
    <property type="match status" value="1"/>
</dbReference>
<sequence length="608" mass="64899">MSNFTRSGRRAKIWQSITNLSCCSIDLMTKQTKSMKAFVFIMLFAFSTVSVFAQQSARSTFFNRCLADAPPGPSESDVANLYLNQCNGIPAEVIKTPHITGNDCDWRVEYTYDVKCGPFEEQIKIVYTGGDLTAPQLNDGAELPTGGSELNLCYSAIPEGPSISDISALYLDNCSDVFVTKSGSPEGNDCNWTVTYKYTISDACGNMAADLDITYSGGDSEAPVFNKDMQLPTGETGLNLCFSDKSQGPTVEDIAAMFEDNCGSVIVTKEEYSKGSDCKWMAQYTYTIKDNCDNYAEPIVISYNGGDSEAPVLAGVPADITVDCADLVPEPDFKNVTATDNCTDKLEITVTDNPTQLDPCVGGVIIRTYAVQDDCGHSDSETQTITVLPTPEAIVTTPEFPESLSCVEAGYYTAADATYSNGVAQGACSVSGSIVADVDYQFTECGGTIVVNYEGTDSCDRPLSAGPFVINVDPAPMAEFEEVENMTVSCEEAASIEAGLLSYSNNGGEGCLIEGQVEGQLSGSYTECGGTLEIDWSYTDDCDRTITAKKTITVLPAPAAEFEEVENMEITCEEANAFEPGSLSYTNGGTGVCEISGSVPGELSGSYD</sequence>
<evidence type="ECO:0000313" key="2">
    <source>
        <dbReference type="EMBL" id="MCK8479409.1"/>
    </source>
</evidence>
<name>A0ABT0H5W5_9FLAO</name>
<dbReference type="Pfam" id="PF23237">
    <property type="entry name" value="HYR_4C"/>
    <property type="match status" value="1"/>
</dbReference>
<reference evidence="2" key="1">
    <citation type="submission" date="2022-04" db="EMBL/GenBank/DDBJ databases">
        <authorList>
            <person name="Ren T."/>
        </authorList>
    </citation>
    <scope>NUCLEOTIDE SEQUENCE</scope>
    <source>
        <strain evidence="2">F63249</strain>
    </source>
</reference>
<organism evidence="2 3">
    <name type="scientific">Psychroserpens algicola</name>
    <dbReference type="NCBI Taxonomy" id="1719034"/>
    <lineage>
        <taxon>Bacteria</taxon>
        <taxon>Pseudomonadati</taxon>
        <taxon>Bacteroidota</taxon>
        <taxon>Flavobacteriia</taxon>
        <taxon>Flavobacteriales</taxon>
        <taxon>Flavobacteriaceae</taxon>
        <taxon>Psychroserpens</taxon>
    </lineage>
</organism>
<feature type="domain" description="HYR-like" evidence="1">
    <location>
        <begin position="317"/>
        <end position="387"/>
    </location>
</feature>
<accession>A0ABT0H5W5</accession>
<keyword evidence="3" id="KW-1185">Reference proteome</keyword>
<dbReference type="RefSeq" id="WP_248411749.1">
    <property type="nucleotide sequence ID" value="NZ_JALPQF010000002.1"/>
</dbReference>
<protein>
    <recommendedName>
        <fullName evidence="1">HYR-like domain-containing protein</fullName>
    </recommendedName>
</protein>
<evidence type="ECO:0000259" key="1">
    <source>
        <dbReference type="Pfam" id="PF23237"/>
    </source>
</evidence>
<dbReference type="EMBL" id="JALPQF010000002">
    <property type="protein sequence ID" value="MCK8479409.1"/>
    <property type="molecule type" value="Genomic_DNA"/>
</dbReference>
<evidence type="ECO:0000313" key="3">
    <source>
        <dbReference type="Proteomes" id="UP001203687"/>
    </source>
</evidence>
<comment type="caution">
    <text evidence="2">The sequence shown here is derived from an EMBL/GenBank/DDBJ whole genome shotgun (WGS) entry which is preliminary data.</text>
</comment>
<dbReference type="InterPro" id="IPR057078">
    <property type="entry name" value="HYR-4C"/>
</dbReference>
<dbReference type="Proteomes" id="UP001203687">
    <property type="component" value="Unassembled WGS sequence"/>
</dbReference>
<proteinExistence type="predicted"/>